<dbReference type="EMBL" id="CP023323">
    <property type="protein sequence ID" value="ATY60832.1"/>
    <property type="molecule type" value="Genomic_DNA"/>
</dbReference>
<dbReference type="CDD" id="cd00067">
    <property type="entry name" value="GAL4"/>
    <property type="match status" value="1"/>
</dbReference>
<dbReference type="PROSITE" id="PS00028">
    <property type="entry name" value="ZINC_FINGER_C2H2_1"/>
    <property type="match status" value="2"/>
</dbReference>
<dbReference type="GO" id="GO:0006351">
    <property type="term" value="P:DNA-templated transcription"/>
    <property type="evidence" value="ECO:0007669"/>
    <property type="project" value="InterPro"/>
</dbReference>
<dbReference type="SUPFAM" id="SSF57701">
    <property type="entry name" value="Zn2/Cys6 DNA-binding domain"/>
    <property type="match status" value="1"/>
</dbReference>
<dbReference type="SMART" id="SM00066">
    <property type="entry name" value="GAL4"/>
    <property type="match status" value="1"/>
</dbReference>
<evidence type="ECO:0000259" key="13">
    <source>
        <dbReference type="PROSITE" id="PS50157"/>
    </source>
</evidence>
<keyword evidence="4" id="KW-0862">Zinc</keyword>
<dbReference type="GO" id="GO:0008270">
    <property type="term" value="F:zinc ion binding"/>
    <property type="evidence" value="ECO:0007669"/>
    <property type="project" value="UniProtKB-KW"/>
</dbReference>
<keyword evidence="1" id="KW-0479">Metal-binding</keyword>
<comment type="similarity">
    <text evidence="8">Belongs to the pacC/RIM101 family.</text>
</comment>
<evidence type="ECO:0000256" key="9">
    <source>
        <dbReference type="ARBA" id="ARBA00039490"/>
    </source>
</evidence>
<evidence type="ECO:0000259" key="12">
    <source>
        <dbReference type="PROSITE" id="PS50048"/>
    </source>
</evidence>
<dbReference type="PRINTS" id="PR00111">
    <property type="entry name" value="ABHYDROLASE"/>
</dbReference>
<dbReference type="Proteomes" id="UP000323067">
    <property type="component" value="Chromosome vi"/>
</dbReference>
<feature type="domain" description="C2H2-type" evidence="13">
    <location>
        <begin position="113"/>
        <end position="140"/>
    </location>
</feature>
<feature type="compositionally biased region" description="Polar residues" evidence="11">
    <location>
        <begin position="229"/>
        <end position="250"/>
    </location>
</feature>
<dbReference type="Pfam" id="PF04082">
    <property type="entry name" value="Fungal_trans"/>
    <property type="match status" value="1"/>
</dbReference>
<dbReference type="PROSITE" id="PS50157">
    <property type="entry name" value="ZINC_FINGER_C2H2_2"/>
    <property type="match status" value="2"/>
</dbReference>
<dbReference type="OrthoDB" id="40579at2759"/>
<dbReference type="VEuPathDB" id="FungiDB:A9K55_006577"/>
<dbReference type="PANTHER" id="PTHR47660:SF2">
    <property type="entry name" value="TRANSCRIPTION FACTOR WITH C2H2 AND ZN(2)-CYS(6) DNA BINDING DOMAIN (EUROFUNG)"/>
    <property type="match status" value="1"/>
</dbReference>
<dbReference type="Gene3D" id="4.10.240.10">
    <property type="entry name" value="Zn(2)-C6 fungal-type DNA-binding domain"/>
    <property type="match status" value="1"/>
</dbReference>
<keyword evidence="2" id="KW-0677">Repeat</keyword>
<keyword evidence="7" id="KW-0539">Nucleus</keyword>
<proteinExistence type="inferred from homology"/>
<dbReference type="VEuPathDB" id="FungiDB:CCM_02344"/>
<dbReference type="PROSITE" id="PS50048">
    <property type="entry name" value="ZN2_CY6_FUNGAL_2"/>
    <property type="match status" value="1"/>
</dbReference>
<dbReference type="SMART" id="SM00355">
    <property type="entry name" value="ZnF_C2H2"/>
    <property type="match status" value="2"/>
</dbReference>
<dbReference type="Pfam" id="PF00561">
    <property type="entry name" value="Abhydrolase_1"/>
    <property type="match status" value="1"/>
</dbReference>
<evidence type="ECO:0000256" key="8">
    <source>
        <dbReference type="ARBA" id="ARBA00038089"/>
    </source>
</evidence>
<dbReference type="InterPro" id="IPR000073">
    <property type="entry name" value="AB_hydrolase_1"/>
</dbReference>
<evidence type="ECO:0000313" key="14">
    <source>
        <dbReference type="EMBL" id="ATY60832.1"/>
    </source>
</evidence>
<dbReference type="GO" id="GO:0005634">
    <property type="term" value="C:nucleus"/>
    <property type="evidence" value="ECO:0007669"/>
    <property type="project" value="UniProtKB-ARBA"/>
</dbReference>
<feature type="compositionally biased region" description="Low complexity" evidence="11">
    <location>
        <begin position="31"/>
        <end position="64"/>
    </location>
</feature>
<evidence type="ECO:0000256" key="10">
    <source>
        <dbReference type="PROSITE-ProRule" id="PRU00042"/>
    </source>
</evidence>
<feature type="domain" description="Zn(2)-C6 fungal-type" evidence="12">
    <location>
        <begin position="158"/>
        <end position="187"/>
    </location>
</feature>
<evidence type="ECO:0000256" key="7">
    <source>
        <dbReference type="ARBA" id="ARBA00023242"/>
    </source>
</evidence>
<dbReference type="Pfam" id="PF00096">
    <property type="entry name" value="zf-C2H2"/>
    <property type="match status" value="2"/>
</dbReference>
<evidence type="ECO:0000256" key="2">
    <source>
        <dbReference type="ARBA" id="ARBA00022737"/>
    </source>
</evidence>
<gene>
    <name evidence="14" type="ORF">A9K55_006577</name>
</gene>
<keyword evidence="5" id="KW-0805">Transcription regulation</keyword>
<dbReference type="Pfam" id="PF00172">
    <property type="entry name" value="Zn_clus"/>
    <property type="match status" value="1"/>
</dbReference>
<dbReference type="InterPro" id="IPR007219">
    <property type="entry name" value="XnlR_reg_dom"/>
</dbReference>
<protein>
    <recommendedName>
        <fullName evidence="9">pH-response transcription factor pacC/RIM101</fullName>
    </recommendedName>
</protein>
<dbReference type="PANTHER" id="PTHR47660">
    <property type="entry name" value="TRANSCRIPTION FACTOR WITH C2H2 AND ZN(2)-CYS(6) DNA BINDING DOMAIN (EUROFUNG)-RELATED-RELATED"/>
    <property type="match status" value="1"/>
</dbReference>
<keyword evidence="6" id="KW-0804">Transcription</keyword>
<evidence type="ECO:0000313" key="15">
    <source>
        <dbReference type="Proteomes" id="UP000323067"/>
    </source>
</evidence>
<dbReference type="InterPro" id="IPR029058">
    <property type="entry name" value="AB_hydrolase_fold"/>
</dbReference>
<accession>A0A2H4SCJ4</accession>
<dbReference type="SUPFAM" id="SSF53474">
    <property type="entry name" value="alpha/beta-Hydrolases"/>
    <property type="match status" value="1"/>
</dbReference>
<dbReference type="GO" id="GO:0000981">
    <property type="term" value="F:DNA-binding transcription factor activity, RNA polymerase II-specific"/>
    <property type="evidence" value="ECO:0007669"/>
    <property type="project" value="InterPro"/>
</dbReference>
<evidence type="ECO:0000256" key="3">
    <source>
        <dbReference type="ARBA" id="ARBA00022771"/>
    </source>
</evidence>
<dbReference type="Gene3D" id="3.40.50.1820">
    <property type="entry name" value="alpha/beta hydrolase"/>
    <property type="match status" value="1"/>
</dbReference>
<feature type="region of interest" description="Disordered" evidence="11">
    <location>
        <begin position="1"/>
        <end position="77"/>
    </location>
</feature>
<reference evidence="14 15" key="1">
    <citation type="journal article" date="2017" name="BMC Genomics">
        <title>Chromosome level assembly and secondary metabolite potential of the parasitic fungus Cordyceps militaris.</title>
        <authorList>
            <person name="Kramer G.J."/>
            <person name="Nodwell J.R."/>
        </authorList>
    </citation>
    <scope>NUCLEOTIDE SEQUENCE [LARGE SCALE GENOMIC DNA]</scope>
    <source>
        <strain evidence="14 15">ATCC 34164</strain>
    </source>
</reference>
<dbReference type="FunFam" id="3.30.160.60:FF:000340">
    <property type="entry name" value="zinc finger protein 473 isoform X1"/>
    <property type="match status" value="1"/>
</dbReference>
<sequence length="1371" mass="152082">MNGSSSLSKILDPQPPLLDQQHAQQSFYHQSPASAAYSGAAAQYNERSSGTSTASPTIATSTESLPPDQSSATTPLKGHVGSNLYACRDCGRSYSRPEHLVRHVQTHTLGRRFICDICQKSFARKDLLRRHVANHANDSPAKRRRKQTSPGLGRVSQACRPCATARVKCEEAKPCKRCVSRNLECVSSDMSHAHSKNIAHFPVEPVPQAASTEASEASPSHLPHGSIPDTASSVPATNANTTPGSQTTQLARDDGQLPTPESAQEHSNFHSTQMAYSYAHASTEHINSSQMLAQPTSNMMDPTAIPFFDFLRDVLYEQPFNPSRTVDPHGLAVLDFCDNTSLEMTDMDFGLLDNWNLDLVGNMCRSTREGSISRPETAGEVAQMRNALVRGWTESPWRWQPKDNDTGYTELGYMPVSSSQAAKMHLKKGDNSALRVSQEKLEQSGRDRLLSSVLSTCKTDSSRNQVAASFPTVELMDGMIHIFLEAHACQVSGWIHFPTFKLNEQWAEWIGTAAAAGAVSTPVPTLRKFGFAVQEAIRLTIPARFEANNTTIQNLGLVQSLILWQDIALWSGNRRKMEIAECHLVIPVTMMRYRGKFQRANYPLMEVDASDEGEELQEKWKAWISREQWKRLVFHCYLREAQVSMTTLTNPCMSYGELTLPLPESRELWFAPTAVEWKSKYIERHSGQTKRPPSLGDLLAEAHKLPANASRLDLQLSISIYLHGFWSMILEYRQMCVVHRTRSYTSNMNSPASLLLNSRHQELVRELQNFQLVVGDWPDMSVQEQVVLHLLQMNLHVSLDDLQLFSGKEGEDQARRVYPVLQQWAASTASRTAVFGAGQILRCAKMFPPDHLNGFYAVAVHHAALALWTYGVVNKANRQQSMTSQNAYGNVYLDDQDSLSVQRFIGFDQGRPLVRGPVLRGAPREASLQDTRACMEISQEILRANVSHGKEATPPIVENLCHLIQQLGEAAWAVGLATVIMSASETVTSTAAIATTAAVVTASIFILSREVLWPRWAKVLRSPLKTTIPRLTKEETRQLVYQPDQFPGARDVETPYGSIRVYEFGPEDGQKVMFVHGITTSCITLLYIANNLVERGCRVILFDLFGRGYSDGVGDIPHDARLYVTQMLLALASSPLSWTGNESMNIIGYSLGGGIAAHFAGTFPHMVKSLVLLAPSGLIRAERFGHITKFIFSSGVIPERILHGLTSRRLQQPIASSSKVPKQPTPVVHGKAEAAVKVASAEVPGTISSSEDSPSLPIEQRVTHYVRWMVTHHLGFVPAFMSCIRHAPLTHQQDSWKALAQRKPGTTAVLLAERDEIINLDDYEADGLPLLGGRENVYWKVLPGTHDFVMTQSDAITREIEHLWGLRAPEV</sequence>
<dbReference type="Gene3D" id="3.30.160.60">
    <property type="entry name" value="Classic Zinc Finger"/>
    <property type="match status" value="1"/>
</dbReference>
<dbReference type="GO" id="GO:0003677">
    <property type="term" value="F:DNA binding"/>
    <property type="evidence" value="ECO:0007669"/>
    <property type="project" value="InterPro"/>
</dbReference>
<feature type="region of interest" description="Disordered" evidence="11">
    <location>
        <begin position="133"/>
        <end position="155"/>
    </location>
</feature>
<evidence type="ECO:0000256" key="5">
    <source>
        <dbReference type="ARBA" id="ARBA00023015"/>
    </source>
</evidence>
<dbReference type="PROSITE" id="PS00463">
    <property type="entry name" value="ZN2_CY6_FUNGAL_1"/>
    <property type="match status" value="1"/>
</dbReference>
<dbReference type="InterPro" id="IPR001138">
    <property type="entry name" value="Zn2Cys6_DnaBD"/>
</dbReference>
<keyword evidence="3 10" id="KW-0863">Zinc-finger</keyword>
<dbReference type="InterPro" id="IPR013087">
    <property type="entry name" value="Znf_C2H2_type"/>
</dbReference>
<feature type="region of interest" description="Disordered" evidence="11">
    <location>
        <begin position="207"/>
        <end position="269"/>
    </location>
</feature>
<evidence type="ECO:0000256" key="1">
    <source>
        <dbReference type="ARBA" id="ARBA00022723"/>
    </source>
</evidence>
<dbReference type="SUPFAM" id="SSF57667">
    <property type="entry name" value="beta-beta-alpha zinc fingers"/>
    <property type="match status" value="1"/>
</dbReference>
<name>A0A2H4SCJ4_CORMI</name>
<dbReference type="InterPro" id="IPR036236">
    <property type="entry name" value="Znf_C2H2_sf"/>
</dbReference>
<evidence type="ECO:0000256" key="6">
    <source>
        <dbReference type="ARBA" id="ARBA00023163"/>
    </source>
</evidence>
<dbReference type="InterPro" id="IPR036864">
    <property type="entry name" value="Zn2-C6_fun-type_DNA-bd_sf"/>
</dbReference>
<feature type="compositionally biased region" description="Low complexity" evidence="11">
    <location>
        <begin position="209"/>
        <end position="220"/>
    </location>
</feature>
<organism evidence="14 15">
    <name type="scientific">Cordyceps militaris</name>
    <name type="common">Caterpillar fungus</name>
    <name type="synonym">Clavaria militaris</name>
    <dbReference type="NCBI Taxonomy" id="73501"/>
    <lineage>
        <taxon>Eukaryota</taxon>
        <taxon>Fungi</taxon>
        <taxon>Dikarya</taxon>
        <taxon>Ascomycota</taxon>
        <taxon>Pezizomycotina</taxon>
        <taxon>Sordariomycetes</taxon>
        <taxon>Hypocreomycetidae</taxon>
        <taxon>Hypocreales</taxon>
        <taxon>Cordycipitaceae</taxon>
        <taxon>Cordyceps</taxon>
    </lineage>
</organism>
<feature type="domain" description="C2H2-type" evidence="13">
    <location>
        <begin position="85"/>
        <end position="112"/>
    </location>
</feature>
<evidence type="ECO:0000256" key="4">
    <source>
        <dbReference type="ARBA" id="ARBA00022833"/>
    </source>
</evidence>
<evidence type="ECO:0000256" key="11">
    <source>
        <dbReference type="SAM" id="MobiDB-lite"/>
    </source>
</evidence>